<evidence type="ECO:0000256" key="6">
    <source>
        <dbReference type="ARBA" id="ARBA00022898"/>
    </source>
</evidence>
<keyword evidence="13" id="KW-1185">Reference proteome</keyword>
<evidence type="ECO:0000256" key="10">
    <source>
        <dbReference type="RuleBase" id="RU003663"/>
    </source>
</evidence>
<dbReference type="OrthoDB" id="10050244at2759"/>
<evidence type="ECO:0000313" key="12">
    <source>
        <dbReference type="EMBL" id="GAV85192.1"/>
    </source>
</evidence>
<feature type="non-terminal residue" evidence="12">
    <location>
        <position position="1"/>
    </location>
</feature>
<evidence type="ECO:0000259" key="11">
    <source>
        <dbReference type="Pfam" id="PF00291"/>
    </source>
</evidence>
<evidence type="ECO:0000313" key="13">
    <source>
        <dbReference type="Proteomes" id="UP000187406"/>
    </source>
</evidence>
<dbReference type="PROSITE" id="PS00168">
    <property type="entry name" value="TRP_SYNTHASE_BETA"/>
    <property type="match status" value="1"/>
</dbReference>
<keyword evidence="7 10" id="KW-0057">Aromatic amino acid biosynthesis</keyword>
<dbReference type="InParanoid" id="A0A1Q3CYB6"/>
<feature type="domain" description="Tryptophan synthase beta chain-like PALP" evidence="11">
    <location>
        <begin position="122"/>
        <end position="448"/>
    </location>
</feature>
<dbReference type="FunFam" id="3.40.50.1100:FF:000004">
    <property type="entry name" value="Tryptophan synthase beta chain"/>
    <property type="match status" value="1"/>
</dbReference>
<organism evidence="12 13">
    <name type="scientific">Cephalotus follicularis</name>
    <name type="common">Albany pitcher plant</name>
    <dbReference type="NCBI Taxonomy" id="3775"/>
    <lineage>
        <taxon>Eukaryota</taxon>
        <taxon>Viridiplantae</taxon>
        <taxon>Streptophyta</taxon>
        <taxon>Embryophyta</taxon>
        <taxon>Tracheophyta</taxon>
        <taxon>Spermatophyta</taxon>
        <taxon>Magnoliopsida</taxon>
        <taxon>eudicotyledons</taxon>
        <taxon>Gunneridae</taxon>
        <taxon>Pentapetalae</taxon>
        <taxon>rosids</taxon>
        <taxon>fabids</taxon>
        <taxon>Oxalidales</taxon>
        <taxon>Cephalotaceae</taxon>
        <taxon>Cephalotus</taxon>
    </lineage>
</organism>
<comment type="pathway">
    <text evidence="2 10">Amino-acid biosynthesis; L-tryptophan biosynthesis; L-tryptophan from chorismate: step 5/5.</text>
</comment>
<comment type="cofactor">
    <cofactor evidence="1 10">
        <name>pyridoxal 5'-phosphate</name>
        <dbReference type="ChEBI" id="CHEBI:597326"/>
    </cofactor>
</comment>
<evidence type="ECO:0000256" key="8">
    <source>
        <dbReference type="ARBA" id="ARBA00023239"/>
    </source>
</evidence>
<dbReference type="SUPFAM" id="SSF53686">
    <property type="entry name" value="Tryptophan synthase beta subunit-like PLP-dependent enzymes"/>
    <property type="match status" value="1"/>
</dbReference>
<dbReference type="NCBIfam" id="TIGR00263">
    <property type="entry name" value="trpB"/>
    <property type="match status" value="1"/>
</dbReference>
<protein>
    <recommendedName>
        <fullName evidence="3 10">Tryptophan synthase</fullName>
        <ecNumber evidence="3 10">4.2.1.20</ecNumber>
    </recommendedName>
</protein>
<feature type="non-terminal residue" evidence="12">
    <location>
        <position position="460"/>
    </location>
</feature>
<name>A0A1Q3CYB6_CEPFO</name>
<dbReference type="PANTHER" id="PTHR48077">
    <property type="entry name" value="TRYPTOPHAN SYNTHASE-RELATED"/>
    <property type="match status" value="1"/>
</dbReference>
<reference evidence="13" key="1">
    <citation type="submission" date="2016-04" db="EMBL/GenBank/DDBJ databases">
        <title>Cephalotus genome sequencing.</title>
        <authorList>
            <person name="Fukushima K."/>
            <person name="Hasebe M."/>
            <person name="Fang X."/>
        </authorList>
    </citation>
    <scope>NUCLEOTIDE SEQUENCE [LARGE SCALE GENOMIC DNA]</scope>
    <source>
        <strain evidence="13">cv. St1</strain>
    </source>
</reference>
<keyword evidence="8 10" id="KW-0456">Lyase</keyword>
<proteinExistence type="inferred from homology"/>
<dbReference type="PIRSF" id="PIRSF001413">
    <property type="entry name" value="Trp_syn_beta"/>
    <property type="match status" value="1"/>
</dbReference>
<dbReference type="CDD" id="cd06446">
    <property type="entry name" value="Trp-synth_B"/>
    <property type="match status" value="1"/>
</dbReference>
<evidence type="ECO:0000256" key="1">
    <source>
        <dbReference type="ARBA" id="ARBA00001933"/>
    </source>
</evidence>
<sequence>NMPCNIDTSFLTLQVCPPNRNLILNRRVGNRSVVSELVVNQSIVSTDMPGSSTLVIKKSVSRVQVDNYERIVSNGKFGKFGGKFVAETLMTCLSMLEAEFKLVLHDTEFQTELERALRDYVGRETPLYFAQRLTNHYKNNNGEGPEIYLKREDLNHGGSHKMNNAIAQAMIAKRMGRKKVVAATGAGQHGVATAAACAKLSLECTIFMGTVDMKAQASNVLLMKLLGAQVKAVDGNFKDASSQAIRDWMGNLDTSYYLTGTVVGPHPCPSMVREFQSVIGRETRRQAFEKWGGKPDVLLACVGSGSNALGLFHEFIKDEDVRIIGVEAAGFGLDSGKHSATLARGDVGVYHGAMSYLLQDEEGQIIEPYSIGVGLEYPGVGPEVSFLKETGRAEFYTATDREAVDAYKLLCRLEGIFPALEASHALAFLEKLCPTLPNGTKVVVNLSGRGDKDISVVSNY</sequence>
<dbReference type="UniPathway" id="UPA00035">
    <property type="reaction ID" value="UER00044"/>
</dbReference>
<dbReference type="Pfam" id="PF00291">
    <property type="entry name" value="PALP"/>
    <property type="match status" value="1"/>
</dbReference>
<dbReference type="InterPro" id="IPR006653">
    <property type="entry name" value="Trp_synth_b_CS"/>
</dbReference>
<evidence type="ECO:0000256" key="5">
    <source>
        <dbReference type="ARBA" id="ARBA00022822"/>
    </source>
</evidence>
<dbReference type="InterPro" id="IPR036052">
    <property type="entry name" value="TrpB-like_PALP_sf"/>
</dbReference>
<keyword evidence="6 10" id="KW-0663">Pyridoxal phosphate</keyword>
<dbReference type="InterPro" id="IPR023026">
    <property type="entry name" value="Trp_synth_beta/beta-like"/>
</dbReference>
<dbReference type="GO" id="GO:0005737">
    <property type="term" value="C:cytoplasm"/>
    <property type="evidence" value="ECO:0007669"/>
    <property type="project" value="TreeGrafter"/>
</dbReference>
<dbReference type="FunCoup" id="A0A1Q3CYB6">
    <property type="interactions" value="266"/>
</dbReference>
<keyword evidence="5 10" id="KW-0822">Tryptophan biosynthesis</keyword>
<comment type="catalytic activity">
    <reaction evidence="9 10">
        <text>(1S,2R)-1-C-(indol-3-yl)glycerol 3-phosphate + L-serine = D-glyceraldehyde 3-phosphate + L-tryptophan + H2O</text>
        <dbReference type="Rhea" id="RHEA:10532"/>
        <dbReference type="ChEBI" id="CHEBI:15377"/>
        <dbReference type="ChEBI" id="CHEBI:33384"/>
        <dbReference type="ChEBI" id="CHEBI:57912"/>
        <dbReference type="ChEBI" id="CHEBI:58866"/>
        <dbReference type="ChEBI" id="CHEBI:59776"/>
        <dbReference type="EC" id="4.2.1.20"/>
    </reaction>
</comment>
<dbReference type="GO" id="GO:0004834">
    <property type="term" value="F:tryptophan synthase activity"/>
    <property type="evidence" value="ECO:0007669"/>
    <property type="project" value="UniProtKB-EC"/>
</dbReference>
<dbReference type="Gene3D" id="3.40.50.1100">
    <property type="match status" value="2"/>
</dbReference>
<dbReference type="InterPro" id="IPR006654">
    <property type="entry name" value="Trp_synth_beta"/>
</dbReference>
<dbReference type="InterPro" id="IPR001926">
    <property type="entry name" value="TrpB-like_PALP"/>
</dbReference>
<evidence type="ECO:0000256" key="9">
    <source>
        <dbReference type="ARBA" id="ARBA00049047"/>
    </source>
</evidence>
<evidence type="ECO:0000256" key="4">
    <source>
        <dbReference type="ARBA" id="ARBA00022605"/>
    </source>
</evidence>
<evidence type="ECO:0000256" key="3">
    <source>
        <dbReference type="ARBA" id="ARBA00012043"/>
    </source>
</evidence>
<evidence type="ECO:0000256" key="2">
    <source>
        <dbReference type="ARBA" id="ARBA00004733"/>
    </source>
</evidence>
<dbReference type="PANTHER" id="PTHR48077:SF4">
    <property type="entry name" value="TRYPTOPHAN SYNTHASE"/>
    <property type="match status" value="1"/>
</dbReference>
<evidence type="ECO:0000256" key="7">
    <source>
        <dbReference type="ARBA" id="ARBA00023141"/>
    </source>
</evidence>
<dbReference type="AlphaFoldDB" id="A0A1Q3CYB6"/>
<accession>A0A1Q3CYB6</accession>
<dbReference type="EC" id="4.2.1.20" evidence="3 10"/>
<dbReference type="HAMAP" id="MF_00133">
    <property type="entry name" value="Trp_synth_beta"/>
    <property type="match status" value="1"/>
</dbReference>
<dbReference type="Proteomes" id="UP000187406">
    <property type="component" value="Unassembled WGS sequence"/>
</dbReference>
<gene>
    <name evidence="12" type="ORF">CFOL_v3_28630</name>
</gene>
<dbReference type="STRING" id="3775.A0A1Q3CYB6"/>
<keyword evidence="4 10" id="KW-0028">Amino-acid biosynthesis</keyword>
<dbReference type="EMBL" id="BDDD01003481">
    <property type="protein sequence ID" value="GAV85192.1"/>
    <property type="molecule type" value="Genomic_DNA"/>
</dbReference>
<comment type="caution">
    <text evidence="12">The sequence shown here is derived from an EMBL/GenBank/DDBJ whole genome shotgun (WGS) entry which is preliminary data.</text>
</comment>